<feature type="compositionally biased region" description="Polar residues" evidence="4">
    <location>
        <begin position="32"/>
        <end position="43"/>
    </location>
</feature>
<proteinExistence type="inferred from homology"/>
<dbReference type="PRINTS" id="PR00081">
    <property type="entry name" value="GDHRDH"/>
</dbReference>
<protein>
    <submittedName>
        <fullName evidence="5">Oxidoreductase C4H3.08</fullName>
    </submittedName>
</protein>
<organism evidence="5 6">
    <name type="scientific">Cladobotryum mycophilum</name>
    <dbReference type="NCBI Taxonomy" id="491253"/>
    <lineage>
        <taxon>Eukaryota</taxon>
        <taxon>Fungi</taxon>
        <taxon>Dikarya</taxon>
        <taxon>Ascomycota</taxon>
        <taxon>Pezizomycotina</taxon>
        <taxon>Sordariomycetes</taxon>
        <taxon>Hypocreomycetidae</taxon>
        <taxon>Hypocreales</taxon>
        <taxon>Hypocreaceae</taxon>
        <taxon>Cladobotryum</taxon>
    </lineage>
</organism>
<evidence type="ECO:0000256" key="3">
    <source>
        <dbReference type="ARBA" id="ARBA00023002"/>
    </source>
</evidence>
<evidence type="ECO:0000313" key="6">
    <source>
        <dbReference type="Proteomes" id="UP001338125"/>
    </source>
</evidence>
<name>A0ABR0S8R5_9HYPO</name>
<dbReference type="Gene3D" id="3.40.50.720">
    <property type="entry name" value="NAD(P)-binding Rossmann-like Domain"/>
    <property type="match status" value="1"/>
</dbReference>
<feature type="region of interest" description="Disordered" evidence="4">
    <location>
        <begin position="1"/>
        <end position="50"/>
    </location>
</feature>
<dbReference type="PANTHER" id="PTHR48107">
    <property type="entry name" value="NADPH-DEPENDENT ALDEHYDE REDUCTASE-LIKE PROTEIN, CHLOROPLASTIC-RELATED"/>
    <property type="match status" value="1"/>
</dbReference>
<dbReference type="Proteomes" id="UP001338125">
    <property type="component" value="Unassembled WGS sequence"/>
</dbReference>
<sequence length="303" mass="32193">MEDAAEKIKEVVGDTTQTQSAPLVKEDLEPEPTQTHLPSNNRGAQDVPYVPSGRLKNRRALITGGDSGVGRAVAIQFAMEGAIVVMVYLPSEEEDAMHTKAQVEKNGGEIMLIPCDLSHATNCKDAVTRATQALGGIDVLVNNAACRQQTGGIEDITEDQWAVTFRTNIDSYFHVTKYALPHIPEGGAIINSASVDSYIGVPSRIDYATTKGAVIAFTRALSNQLVKKGIRVNAVAAGPVWTPLVTTGVGEEGQGRGLGNWTPMNRLGQPSEVATSYVFLAGRESAFMSGQTLHPNGGIVVHG</sequence>
<dbReference type="InterPro" id="IPR036291">
    <property type="entry name" value="NAD(P)-bd_dom_sf"/>
</dbReference>
<accession>A0ABR0S8R5</accession>
<dbReference type="InterPro" id="IPR020904">
    <property type="entry name" value="Sc_DH/Rdtase_CS"/>
</dbReference>
<comment type="similarity">
    <text evidence="1">Belongs to the short-chain dehydrogenases/reductases (SDR) family.</text>
</comment>
<reference evidence="5 6" key="1">
    <citation type="submission" date="2024-01" db="EMBL/GenBank/DDBJ databases">
        <title>Complete genome of Cladobotryum mycophilum ATHUM6906.</title>
        <authorList>
            <person name="Christinaki A.C."/>
            <person name="Myridakis A.I."/>
            <person name="Kouvelis V.N."/>
        </authorList>
    </citation>
    <scope>NUCLEOTIDE SEQUENCE [LARGE SCALE GENOMIC DNA]</scope>
    <source>
        <strain evidence="5 6">ATHUM6906</strain>
    </source>
</reference>
<evidence type="ECO:0000256" key="1">
    <source>
        <dbReference type="ARBA" id="ARBA00006484"/>
    </source>
</evidence>
<keyword evidence="2" id="KW-0521">NADP</keyword>
<comment type="caution">
    <text evidence="5">The sequence shown here is derived from an EMBL/GenBank/DDBJ whole genome shotgun (WGS) entry which is preliminary data.</text>
</comment>
<evidence type="ECO:0000313" key="5">
    <source>
        <dbReference type="EMBL" id="KAK5988217.1"/>
    </source>
</evidence>
<evidence type="ECO:0000256" key="2">
    <source>
        <dbReference type="ARBA" id="ARBA00022857"/>
    </source>
</evidence>
<dbReference type="PROSITE" id="PS00061">
    <property type="entry name" value="ADH_SHORT"/>
    <property type="match status" value="1"/>
</dbReference>
<dbReference type="EMBL" id="JAVFKD010000016">
    <property type="protein sequence ID" value="KAK5988217.1"/>
    <property type="molecule type" value="Genomic_DNA"/>
</dbReference>
<evidence type="ECO:0000256" key="4">
    <source>
        <dbReference type="SAM" id="MobiDB-lite"/>
    </source>
</evidence>
<dbReference type="PRINTS" id="PR00080">
    <property type="entry name" value="SDRFAMILY"/>
</dbReference>
<dbReference type="Pfam" id="PF13561">
    <property type="entry name" value="adh_short_C2"/>
    <property type="match status" value="1"/>
</dbReference>
<gene>
    <name evidence="5" type="ORF">PT974_12357</name>
</gene>
<dbReference type="PANTHER" id="PTHR48107:SF26">
    <property type="entry name" value="OXIDOREDUCTASE, SHORT-CHAIN DEHYDROGENASE_REDUCTASE FAMILY (AFU_ORTHOLOGUE AFUA_4G05870)"/>
    <property type="match status" value="1"/>
</dbReference>
<dbReference type="SUPFAM" id="SSF51735">
    <property type="entry name" value="NAD(P)-binding Rossmann-fold domains"/>
    <property type="match status" value="1"/>
</dbReference>
<dbReference type="InterPro" id="IPR002347">
    <property type="entry name" value="SDR_fam"/>
</dbReference>
<keyword evidence="6" id="KW-1185">Reference proteome</keyword>
<feature type="compositionally biased region" description="Basic and acidic residues" evidence="4">
    <location>
        <begin position="1"/>
        <end position="12"/>
    </location>
</feature>
<keyword evidence="3" id="KW-0560">Oxidoreductase</keyword>